<dbReference type="RefSeq" id="WP_420038820.1">
    <property type="nucleotide sequence ID" value="NZ_CP128986.1"/>
</dbReference>
<protein>
    <recommendedName>
        <fullName evidence="1">O-acyltransferase WSD1-like N-terminal domain-containing protein</fullName>
    </recommendedName>
</protein>
<dbReference type="InterPro" id="IPR023213">
    <property type="entry name" value="CAT-like_dom_sf"/>
</dbReference>
<dbReference type="InterPro" id="IPR004255">
    <property type="entry name" value="O-acyltransferase_WSD1_N"/>
</dbReference>
<dbReference type="GO" id="GO:0004144">
    <property type="term" value="F:diacylglycerol O-acyltransferase activity"/>
    <property type="evidence" value="ECO:0007669"/>
    <property type="project" value="InterPro"/>
</dbReference>
<gene>
    <name evidence="2" type="ORF">MP11Mi_20580</name>
</gene>
<name>A0AA97CW19_9ACTN</name>
<dbReference type="Pfam" id="PF03007">
    <property type="entry name" value="WS_DGAT_cat"/>
    <property type="match status" value="1"/>
</dbReference>
<dbReference type="Gene3D" id="3.30.559.10">
    <property type="entry name" value="Chloramphenicol acetyltransferase-like domain"/>
    <property type="match status" value="1"/>
</dbReference>
<dbReference type="GO" id="GO:0045017">
    <property type="term" value="P:glycerolipid biosynthetic process"/>
    <property type="evidence" value="ECO:0007669"/>
    <property type="project" value="InterPro"/>
</dbReference>
<dbReference type="EMBL" id="CP128986">
    <property type="protein sequence ID" value="WOC12962.1"/>
    <property type="molecule type" value="Genomic_DNA"/>
</dbReference>
<dbReference type="SUPFAM" id="SSF52777">
    <property type="entry name" value="CoA-dependent acyltransferases"/>
    <property type="match status" value="1"/>
</dbReference>
<sequence length="418" mass="44912">MTPAVEHGVADFGPSDFVYLHSDGPGAPAHWGMLLALGDGDPLTLDAVRQRVAQRVGRYELFRIGVRGGRDEAPEIVVADDVDVPAHVTEEHFDGDVAPRVAALLEQSLPQPRPYWHLTLLTSPDSQYVLLKVHHSVSDGIAGAAFSALLADGSDDDLASFDRFATSPRFRVGDPDEDVLTKARMGFEKQWMDGAQGRAWPPLTGYGRRETAVFSASTRELRRVARGHGASVHEFLIAAIGRAVSIAPPASDGPQASNIRVTLPVTLDPEFRHTGNAVAVSLLNLPGDDPDLDSQIAHARSELKLIDEERLGLALAAVDGAPPVEWADMRTIVAESMKRMSPDIHIGINPGFTRVHAVLGREIAELTALSPLIGYSFSVTGLILGNRTTLGIVADPDALPGYPARFVEVLIEVIAAQR</sequence>
<accession>A0AA97CW19</accession>
<reference evidence="2" key="1">
    <citation type="submission" date="2023-06" db="EMBL/GenBank/DDBJ databases">
        <title>Gordonia sp. nov. and Pseudochrobactrum sp. nov., two species isolated from the burying beetle Nicrophorus vespilloides.</title>
        <authorList>
            <person name="Poehlein A."/>
            <person name="Guzman J."/>
            <person name="Daniel R."/>
            <person name="Vilcinskas A."/>
        </authorList>
    </citation>
    <scope>NUCLEOTIDE SEQUENCE</scope>
    <source>
        <strain evidence="2">MP11Mi</strain>
    </source>
</reference>
<evidence type="ECO:0000259" key="1">
    <source>
        <dbReference type="Pfam" id="PF03007"/>
    </source>
</evidence>
<evidence type="ECO:0000313" key="2">
    <source>
        <dbReference type="EMBL" id="WOC12962.1"/>
    </source>
</evidence>
<proteinExistence type="predicted"/>
<organism evidence="2">
    <name type="scientific">Gordonia sp. MP11Mi</name>
    <dbReference type="NCBI Taxonomy" id="3022769"/>
    <lineage>
        <taxon>Bacteria</taxon>
        <taxon>Bacillati</taxon>
        <taxon>Actinomycetota</taxon>
        <taxon>Actinomycetes</taxon>
        <taxon>Mycobacteriales</taxon>
        <taxon>Gordoniaceae</taxon>
        <taxon>Gordonia</taxon>
    </lineage>
</organism>
<dbReference type="AlphaFoldDB" id="A0AA97CW19"/>
<feature type="domain" description="O-acyltransferase WSD1-like N-terminal" evidence="1">
    <location>
        <begin position="14"/>
        <end position="160"/>
    </location>
</feature>